<feature type="transmembrane region" description="Helical" evidence="1">
    <location>
        <begin position="65"/>
        <end position="87"/>
    </location>
</feature>
<reference evidence="2" key="1">
    <citation type="submission" date="2021-01" db="EMBL/GenBank/DDBJ databases">
        <title>Whole genome shotgun sequence of Virgisporangium aliadipatigenens NBRC 105644.</title>
        <authorList>
            <person name="Komaki H."/>
            <person name="Tamura T."/>
        </authorList>
    </citation>
    <scope>NUCLEOTIDE SEQUENCE</scope>
    <source>
        <strain evidence="2">NBRC 105644</strain>
    </source>
</reference>
<dbReference type="EMBL" id="BOPF01000016">
    <property type="protein sequence ID" value="GIJ47666.1"/>
    <property type="molecule type" value="Genomic_DNA"/>
</dbReference>
<organism evidence="2 3">
    <name type="scientific">Virgisporangium aliadipatigenens</name>
    <dbReference type="NCBI Taxonomy" id="741659"/>
    <lineage>
        <taxon>Bacteria</taxon>
        <taxon>Bacillati</taxon>
        <taxon>Actinomycetota</taxon>
        <taxon>Actinomycetes</taxon>
        <taxon>Micromonosporales</taxon>
        <taxon>Micromonosporaceae</taxon>
        <taxon>Virgisporangium</taxon>
    </lineage>
</organism>
<dbReference type="InterPro" id="IPR019099">
    <property type="entry name" value="Uncharacterised_PGPGW_TM"/>
</dbReference>
<proteinExistence type="predicted"/>
<keyword evidence="3" id="KW-1185">Reference proteome</keyword>
<evidence type="ECO:0000256" key="1">
    <source>
        <dbReference type="SAM" id="Phobius"/>
    </source>
</evidence>
<comment type="caution">
    <text evidence="2">The sequence shown here is derived from an EMBL/GenBank/DDBJ whole genome shotgun (WGS) entry which is preliminary data.</text>
</comment>
<keyword evidence="1" id="KW-0472">Membrane</keyword>
<dbReference type="Proteomes" id="UP000619260">
    <property type="component" value="Unassembled WGS sequence"/>
</dbReference>
<evidence type="ECO:0000313" key="2">
    <source>
        <dbReference type="EMBL" id="GIJ47666.1"/>
    </source>
</evidence>
<evidence type="ECO:0000313" key="3">
    <source>
        <dbReference type="Proteomes" id="UP000619260"/>
    </source>
</evidence>
<gene>
    <name evidence="2" type="ORF">Val02_45520</name>
</gene>
<evidence type="ECO:0008006" key="4">
    <source>
        <dbReference type="Google" id="ProtNLM"/>
    </source>
</evidence>
<keyword evidence="1" id="KW-0812">Transmembrane</keyword>
<dbReference type="NCBIfam" id="TIGR02611">
    <property type="entry name" value="TIGR02611 family protein"/>
    <property type="match status" value="1"/>
</dbReference>
<dbReference type="InterPro" id="IPR013434">
    <property type="entry name" value="CHP02611"/>
</dbReference>
<dbReference type="Pfam" id="PF09656">
    <property type="entry name" value="PGPGW"/>
    <property type="match status" value="1"/>
</dbReference>
<keyword evidence="1" id="KW-1133">Transmembrane helix</keyword>
<sequence>MGVLGTALILAGLLLVPLPGPGWAIVFAGLALLAVEFAWARRLLRRARRLVSLGTHWFGRRHWALRYGSGALLAALLAAGVAVGVWML</sequence>
<accession>A0A8J4DS08</accession>
<protein>
    <recommendedName>
        <fullName evidence="4">TIGR02611 family protein</fullName>
    </recommendedName>
</protein>
<dbReference type="AlphaFoldDB" id="A0A8J4DS08"/>
<feature type="transmembrane region" description="Helical" evidence="1">
    <location>
        <begin position="25"/>
        <end position="44"/>
    </location>
</feature>
<name>A0A8J4DS08_9ACTN</name>